<name>A0ACC0AM83_CATRO</name>
<evidence type="ECO:0000313" key="1">
    <source>
        <dbReference type="EMBL" id="KAI5662097.1"/>
    </source>
</evidence>
<sequence>MVKVKNVNVGRDGHSEEGGSSRGSKKGKGKQVARSETPLDKSISVKAAANYEEWTKKKRKIALGHRVDLLDMRGVEIIPALFQDIGWAYKSSITNKHSFVILAVHEYRKMNFSYIAIERMLATQSSSTKCLPYGCFLTKVFPHFKITFFGPNDHRNR</sequence>
<dbReference type="Proteomes" id="UP001060085">
    <property type="component" value="Linkage Group LG05"/>
</dbReference>
<evidence type="ECO:0000313" key="2">
    <source>
        <dbReference type="Proteomes" id="UP001060085"/>
    </source>
</evidence>
<gene>
    <name evidence="1" type="ORF">M9H77_21420</name>
</gene>
<keyword evidence="2" id="KW-1185">Reference proteome</keyword>
<dbReference type="EMBL" id="CM044705">
    <property type="protein sequence ID" value="KAI5662097.1"/>
    <property type="molecule type" value="Genomic_DNA"/>
</dbReference>
<protein>
    <submittedName>
        <fullName evidence="1">Uncharacterized protein</fullName>
    </submittedName>
</protein>
<accession>A0ACC0AM83</accession>
<organism evidence="1 2">
    <name type="scientific">Catharanthus roseus</name>
    <name type="common">Madagascar periwinkle</name>
    <name type="synonym">Vinca rosea</name>
    <dbReference type="NCBI Taxonomy" id="4058"/>
    <lineage>
        <taxon>Eukaryota</taxon>
        <taxon>Viridiplantae</taxon>
        <taxon>Streptophyta</taxon>
        <taxon>Embryophyta</taxon>
        <taxon>Tracheophyta</taxon>
        <taxon>Spermatophyta</taxon>
        <taxon>Magnoliopsida</taxon>
        <taxon>eudicotyledons</taxon>
        <taxon>Gunneridae</taxon>
        <taxon>Pentapetalae</taxon>
        <taxon>asterids</taxon>
        <taxon>lamiids</taxon>
        <taxon>Gentianales</taxon>
        <taxon>Apocynaceae</taxon>
        <taxon>Rauvolfioideae</taxon>
        <taxon>Vinceae</taxon>
        <taxon>Catharanthinae</taxon>
        <taxon>Catharanthus</taxon>
    </lineage>
</organism>
<reference evidence="2" key="1">
    <citation type="journal article" date="2023" name="Nat. Plants">
        <title>Single-cell RNA sequencing provides a high-resolution roadmap for understanding the multicellular compartmentation of specialized metabolism.</title>
        <authorList>
            <person name="Sun S."/>
            <person name="Shen X."/>
            <person name="Li Y."/>
            <person name="Li Y."/>
            <person name="Wang S."/>
            <person name="Li R."/>
            <person name="Zhang H."/>
            <person name="Shen G."/>
            <person name="Guo B."/>
            <person name="Wei J."/>
            <person name="Xu J."/>
            <person name="St-Pierre B."/>
            <person name="Chen S."/>
            <person name="Sun C."/>
        </authorList>
    </citation>
    <scope>NUCLEOTIDE SEQUENCE [LARGE SCALE GENOMIC DNA]</scope>
</reference>
<comment type="caution">
    <text evidence="1">The sequence shown here is derived from an EMBL/GenBank/DDBJ whole genome shotgun (WGS) entry which is preliminary data.</text>
</comment>
<proteinExistence type="predicted"/>